<dbReference type="Proteomes" id="UP001596074">
    <property type="component" value="Unassembled WGS sequence"/>
</dbReference>
<evidence type="ECO:0000313" key="6">
    <source>
        <dbReference type="EMBL" id="MFC5750822.1"/>
    </source>
</evidence>
<keyword evidence="7" id="KW-1185">Reference proteome</keyword>
<dbReference type="PROSITE" id="PS00687">
    <property type="entry name" value="ALDEHYDE_DEHYDR_GLU"/>
    <property type="match status" value="1"/>
</dbReference>
<dbReference type="InterPro" id="IPR016163">
    <property type="entry name" value="Ald_DH_C"/>
</dbReference>
<dbReference type="EMBL" id="JBHSON010000059">
    <property type="protein sequence ID" value="MFC5750822.1"/>
    <property type="molecule type" value="Genomic_DNA"/>
</dbReference>
<organism evidence="6 7">
    <name type="scientific">Actinomadura rugatobispora</name>
    <dbReference type="NCBI Taxonomy" id="1994"/>
    <lineage>
        <taxon>Bacteria</taxon>
        <taxon>Bacillati</taxon>
        <taxon>Actinomycetota</taxon>
        <taxon>Actinomycetes</taxon>
        <taxon>Streptosporangiales</taxon>
        <taxon>Thermomonosporaceae</taxon>
        <taxon>Actinomadura</taxon>
    </lineage>
</organism>
<dbReference type="CDD" id="cd07106">
    <property type="entry name" value="ALDH_AldA-AAD23400"/>
    <property type="match status" value="1"/>
</dbReference>
<feature type="compositionally biased region" description="Polar residues" evidence="4">
    <location>
        <begin position="1"/>
        <end position="11"/>
    </location>
</feature>
<dbReference type="PANTHER" id="PTHR11699">
    <property type="entry name" value="ALDEHYDE DEHYDROGENASE-RELATED"/>
    <property type="match status" value="1"/>
</dbReference>
<dbReference type="InterPro" id="IPR015590">
    <property type="entry name" value="Aldehyde_DH_dom"/>
</dbReference>
<dbReference type="InterPro" id="IPR044086">
    <property type="entry name" value="LUC3-like"/>
</dbReference>
<comment type="similarity">
    <text evidence="3">Belongs to the aldehyde dehydrogenase family.</text>
</comment>
<evidence type="ECO:0000256" key="2">
    <source>
        <dbReference type="PROSITE-ProRule" id="PRU10007"/>
    </source>
</evidence>
<dbReference type="InterPro" id="IPR016161">
    <property type="entry name" value="Ald_DH/histidinol_DH"/>
</dbReference>
<dbReference type="Pfam" id="PF00171">
    <property type="entry name" value="Aldedh"/>
    <property type="match status" value="1"/>
</dbReference>
<feature type="region of interest" description="Disordered" evidence="4">
    <location>
        <begin position="1"/>
        <end position="20"/>
    </location>
</feature>
<accession>A0ABW1A7Y0</accession>
<feature type="domain" description="Aldehyde dehydrogenase" evidence="5">
    <location>
        <begin position="18"/>
        <end position="467"/>
    </location>
</feature>
<keyword evidence="1 3" id="KW-0560">Oxidoreductase</keyword>
<dbReference type="InterPro" id="IPR029510">
    <property type="entry name" value="Ald_DH_CS_GLU"/>
</dbReference>
<comment type="caution">
    <text evidence="6">The sequence shown here is derived from an EMBL/GenBank/DDBJ whole genome shotgun (WGS) entry which is preliminary data.</text>
</comment>
<gene>
    <name evidence="6" type="ORF">ACFPZN_34835</name>
</gene>
<feature type="active site" evidence="2">
    <location>
        <position position="243"/>
    </location>
</feature>
<proteinExistence type="inferred from homology"/>
<evidence type="ECO:0000313" key="7">
    <source>
        <dbReference type="Proteomes" id="UP001596074"/>
    </source>
</evidence>
<sequence length="485" mass="50789">MTGGPVQTINGASAPGGGSFAVVDPATGEPFTRVPECTPAQVEEVMAAAEAAFRTGWRTSRERRRRALHAAADVLAAHEDELAALVVREQGKPLADARMEAMAGALVFRYYADLEVPPEIIQDDGSARVAVTHRPLGPVVAITAWNIPLIMACCKVAPVLAAGNTVVVKPSPFTPVTTLRLGELLREAFPPGVLNVVSGGGPELGALLTRHPLTRKITMTGSVATGKKVAAAAAPDLKRVTLELGGNDAAIVLDDADPAAIAERLFWGAFGNCGQLCIAAKRIYVHEDLLDGVTEALVARAERTVVGDGAAEGTELGPLQNAPQLARVTGLVEEARAKGARVLTGGRRLDRPGYFYAPTVLGGAGHGMRIVDEEQFGPVMPILAYRDLDEAVRLANDTAFGLGGSVWSGDPARAAEVAARIDAGMVWINTHGDNAFPRQPFGGVKWSGLGSELGPWGFLAATDTQVVYESRATGEPPSLIQTQEA</sequence>
<dbReference type="SUPFAM" id="SSF53720">
    <property type="entry name" value="ALDH-like"/>
    <property type="match status" value="1"/>
</dbReference>
<dbReference type="Gene3D" id="3.40.309.10">
    <property type="entry name" value="Aldehyde Dehydrogenase, Chain A, domain 2"/>
    <property type="match status" value="1"/>
</dbReference>
<dbReference type="Gene3D" id="3.40.605.10">
    <property type="entry name" value="Aldehyde Dehydrogenase, Chain A, domain 1"/>
    <property type="match status" value="1"/>
</dbReference>
<protein>
    <submittedName>
        <fullName evidence="6">Aldehyde dehydrogenase family protein</fullName>
    </submittedName>
</protein>
<evidence type="ECO:0000256" key="4">
    <source>
        <dbReference type="SAM" id="MobiDB-lite"/>
    </source>
</evidence>
<evidence type="ECO:0000256" key="3">
    <source>
        <dbReference type="RuleBase" id="RU003345"/>
    </source>
</evidence>
<dbReference type="RefSeq" id="WP_378286597.1">
    <property type="nucleotide sequence ID" value="NZ_JBHSON010000059.1"/>
</dbReference>
<name>A0ABW1A7Y0_9ACTN</name>
<evidence type="ECO:0000259" key="5">
    <source>
        <dbReference type="Pfam" id="PF00171"/>
    </source>
</evidence>
<evidence type="ECO:0000256" key="1">
    <source>
        <dbReference type="ARBA" id="ARBA00023002"/>
    </source>
</evidence>
<reference evidence="7" key="1">
    <citation type="journal article" date="2019" name="Int. J. Syst. Evol. Microbiol.">
        <title>The Global Catalogue of Microorganisms (GCM) 10K type strain sequencing project: providing services to taxonomists for standard genome sequencing and annotation.</title>
        <authorList>
            <consortium name="The Broad Institute Genomics Platform"/>
            <consortium name="The Broad Institute Genome Sequencing Center for Infectious Disease"/>
            <person name="Wu L."/>
            <person name="Ma J."/>
        </authorList>
    </citation>
    <scope>NUCLEOTIDE SEQUENCE [LARGE SCALE GENOMIC DNA]</scope>
    <source>
        <strain evidence="7">KCTC 42087</strain>
    </source>
</reference>
<dbReference type="InterPro" id="IPR016162">
    <property type="entry name" value="Ald_DH_N"/>
</dbReference>